<evidence type="ECO:0000256" key="3">
    <source>
        <dbReference type="ARBA" id="ARBA00022989"/>
    </source>
</evidence>
<comment type="subcellular location">
    <subcellularLocation>
        <location evidence="1">Membrane</location>
        <topology evidence="1">Multi-pass membrane protein</topology>
    </subcellularLocation>
</comment>
<dbReference type="Pfam" id="PF20684">
    <property type="entry name" value="Fung_rhodopsin"/>
    <property type="match status" value="1"/>
</dbReference>
<evidence type="ECO:0000256" key="6">
    <source>
        <dbReference type="SAM" id="Phobius"/>
    </source>
</evidence>
<dbReference type="GeneID" id="39578349"/>
<feature type="transmembrane region" description="Helical" evidence="6">
    <location>
        <begin position="65"/>
        <end position="85"/>
    </location>
</feature>
<keyword evidence="3 6" id="KW-1133">Transmembrane helix</keyword>
<feature type="transmembrane region" description="Helical" evidence="6">
    <location>
        <begin position="32"/>
        <end position="53"/>
    </location>
</feature>
<evidence type="ECO:0000313" key="9">
    <source>
        <dbReference type="Proteomes" id="UP000272025"/>
    </source>
</evidence>
<organism evidence="8 9">
    <name type="scientific">Sodiomyces alkalinus (strain CBS 110278 / VKM F-3762 / F11)</name>
    <name type="common">Alkaliphilic filamentous fungus</name>
    <dbReference type="NCBI Taxonomy" id="1314773"/>
    <lineage>
        <taxon>Eukaryota</taxon>
        <taxon>Fungi</taxon>
        <taxon>Dikarya</taxon>
        <taxon>Ascomycota</taxon>
        <taxon>Pezizomycotina</taxon>
        <taxon>Sordariomycetes</taxon>
        <taxon>Hypocreomycetidae</taxon>
        <taxon>Glomerellales</taxon>
        <taxon>Plectosphaerellaceae</taxon>
        <taxon>Sodiomyces</taxon>
    </lineage>
</organism>
<protein>
    <recommendedName>
        <fullName evidence="7">Rhodopsin domain-containing protein</fullName>
    </recommendedName>
</protein>
<dbReference type="AlphaFoldDB" id="A0A3N2PTI1"/>
<comment type="similarity">
    <text evidence="5">Belongs to the SAT4 family.</text>
</comment>
<dbReference type="InterPro" id="IPR049326">
    <property type="entry name" value="Rhodopsin_dom_fungi"/>
</dbReference>
<keyword evidence="9" id="KW-1185">Reference proteome</keyword>
<keyword evidence="4 6" id="KW-0472">Membrane</keyword>
<dbReference type="PANTHER" id="PTHR33048:SF158">
    <property type="entry name" value="MEMBRANE PROTEIN PTH11-LIKE, PUTATIVE-RELATED"/>
    <property type="match status" value="1"/>
</dbReference>
<feature type="transmembrane region" description="Helical" evidence="6">
    <location>
        <begin position="201"/>
        <end position="225"/>
    </location>
</feature>
<evidence type="ECO:0000256" key="2">
    <source>
        <dbReference type="ARBA" id="ARBA00022692"/>
    </source>
</evidence>
<feature type="domain" description="Rhodopsin" evidence="7">
    <location>
        <begin position="54"/>
        <end position="267"/>
    </location>
</feature>
<evidence type="ECO:0000256" key="5">
    <source>
        <dbReference type="ARBA" id="ARBA00038359"/>
    </source>
</evidence>
<feature type="transmembrane region" description="Helical" evidence="6">
    <location>
        <begin position="123"/>
        <end position="145"/>
    </location>
</feature>
<sequence>MDALPPGADLSQIPLAENPSGAPPNFTDGPSLIVAVQAVGISLGSIALLLIVLRLSVWYRLKRPFGLDDGFVVIAFIIAAGYTGVVCSTEAVSRHAWDTPLSAIDEVYLKCGRPEADQSVQKLFVTSLLYGPMLFFSKVSILILYHRMFRPERWFRICLYITLAILFGAYWMTVPLCFYYCMPHNGEAWDLSILPKCSHLATPGLVQAGVNIAADIAIFVLPLPIVLKLQLPTSKKIGIAAIFATGFFALTVYYRVMIIEGADGTWAGAQTFICM</sequence>
<dbReference type="Proteomes" id="UP000272025">
    <property type="component" value="Unassembled WGS sequence"/>
</dbReference>
<dbReference type="PANTHER" id="PTHR33048">
    <property type="entry name" value="PTH11-LIKE INTEGRAL MEMBRANE PROTEIN (AFU_ORTHOLOGUE AFUA_5G11245)"/>
    <property type="match status" value="1"/>
</dbReference>
<evidence type="ECO:0000256" key="4">
    <source>
        <dbReference type="ARBA" id="ARBA00023136"/>
    </source>
</evidence>
<name>A0A3N2PTI1_SODAK</name>
<dbReference type="OrthoDB" id="3934549at2759"/>
<evidence type="ECO:0000256" key="1">
    <source>
        <dbReference type="ARBA" id="ARBA00004141"/>
    </source>
</evidence>
<keyword evidence="2 6" id="KW-0812">Transmembrane</keyword>
<dbReference type="InterPro" id="IPR052337">
    <property type="entry name" value="SAT4-like"/>
</dbReference>
<proteinExistence type="inferred from homology"/>
<dbReference type="EMBL" id="ML119056">
    <property type="protein sequence ID" value="ROT37822.1"/>
    <property type="molecule type" value="Genomic_DNA"/>
</dbReference>
<evidence type="ECO:0000313" key="8">
    <source>
        <dbReference type="EMBL" id="ROT37822.1"/>
    </source>
</evidence>
<gene>
    <name evidence="8" type="ORF">SODALDRAFT_324317</name>
</gene>
<dbReference type="GO" id="GO:0016020">
    <property type="term" value="C:membrane"/>
    <property type="evidence" value="ECO:0007669"/>
    <property type="project" value="UniProtKB-SubCell"/>
</dbReference>
<feature type="transmembrane region" description="Helical" evidence="6">
    <location>
        <begin position="157"/>
        <end position="181"/>
    </location>
</feature>
<feature type="transmembrane region" description="Helical" evidence="6">
    <location>
        <begin position="237"/>
        <end position="256"/>
    </location>
</feature>
<accession>A0A3N2PTI1</accession>
<evidence type="ECO:0000259" key="7">
    <source>
        <dbReference type="Pfam" id="PF20684"/>
    </source>
</evidence>
<dbReference type="RefSeq" id="XP_028465628.1">
    <property type="nucleotide sequence ID" value="XM_028609871.1"/>
</dbReference>
<reference evidence="8 9" key="1">
    <citation type="journal article" date="2018" name="Mol. Ecol.">
        <title>The obligate alkalophilic soda-lake fungus Sodiomyces alkalinus has shifted to a protein diet.</title>
        <authorList>
            <person name="Grum-Grzhimaylo A.A."/>
            <person name="Falkoski D.L."/>
            <person name="van den Heuvel J."/>
            <person name="Valero-Jimenez C.A."/>
            <person name="Min B."/>
            <person name="Choi I.G."/>
            <person name="Lipzen A."/>
            <person name="Daum C.G."/>
            <person name="Aanen D.K."/>
            <person name="Tsang A."/>
            <person name="Henrissat B."/>
            <person name="Bilanenko E.N."/>
            <person name="de Vries R.P."/>
            <person name="van Kan J.A.L."/>
            <person name="Grigoriev I.V."/>
            <person name="Debets A.J.M."/>
        </authorList>
    </citation>
    <scope>NUCLEOTIDE SEQUENCE [LARGE SCALE GENOMIC DNA]</scope>
    <source>
        <strain evidence="8 9">F11</strain>
    </source>
</reference>